<feature type="chain" id="PRO_5001630773" evidence="7">
    <location>
        <begin position="20"/>
        <end position="496"/>
    </location>
</feature>
<comment type="caution">
    <text evidence="9">The sequence shown here is derived from an EMBL/GenBank/DDBJ whole genome shotgun (WGS) entry which is preliminary data.</text>
</comment>
<organism evidence="9 10">
    <name type="scientific">Moraxella bovoculi 237</name>
    <dbReference type="NCBI Taxonomy" id="743974"/>
    <lineage>
        <taxon>Bacteria</taxon>
        <taxon>Pseudomonadati</taxon>
        <taxon>Pseudomonadota</taxon>
        <taxon>Gammaproteobacteria</taxon>
        <taxon>Moraxellales</taxon>
        <taxon>Moraxellaceae</taxon>
        <taxon>Moraxella</taxon>
    </lineage>
</organism>
<evidence type="ECO:0000256" key="3">
    <source>
        <dbReference type="ARBA" id="ARBA00022723"/>
    </source>
</evidence>
<dbReference type="InterPro" id="IPR011990">
    <property type="entry name" value="TPR-like_helical_dom_sf"/>
</dbReference>
<dbReference type="RefSeq" id="WP_052585386.1">
    <property type="nucleotide sequence ID" value="NZ_AOMT01000028.1"/>
</dbReference>
<proteinExistence type="predicted"/>
<accession>A0A066UB62</accession>
<dbReference type="GO" id="GO:0016020">
    <property type="term" value="C:membrane"/>
    <property type="evidence" value="ECO:0007669"/>
    <property type="project" value="TreeGrafter"/>
</dbReference>
<dbReference type="OrthoDB" id="9810445at2"/>
<sequence length="496" mass="54617">MIKKTVIAAALILSTQAIADGAVRVNGSAQSLRVPNLSAGVGFNEQYHNRQVALWSLQQINANMPLIDDPWSVQVLYAMTAQMNALVRAHPIIAVPLINDNNINAFAVPGGVIGMNTGTVLAAGGLDEVASVLAHEVAHLSQRHYEHRLDNAKKLMAIQLGGLIAALAASAARGDAVLAVMAGSQTASAENAAAHSREHEREADRVGQQILSEAGYDARAMPRFFNQLYRQVSLNQSKNAFSPSFMQSHPFTMERLSEASARAANYPRVAMSEKQVQDKLFDELYWRLKYLSKQATKADLTANANQSDGARLALVMHLTDHHEYQAAQRVFEQGGFGEYDVLPSIVQAHLHTAQHHYDKAVSALSLIHNIYPERRDLRLHLAHNLIHDGQIAEALALIQSLTHQNLHDVQAWQLIRQAYEQKALTDADARTRDISTIYALQARSQVELWTGKYQGALQSNAQAIKVAQNHQDLSALIGMLDKDKEVILTARDFKPK</sequence>
<keyword evidence="2" id="KW-0645">Protease</keyword>
<dbReference type="InterPro" id="IPR001915">
    <property type="entry name" value="Peptidase_M48"/>
</dbReference>
<dbReference type="PANTHER" id="PTHR22726">
    <property type="entry name" value="METALLOENDOPEPTIDASE OMA1"/>
    <property type="match status" value="1"/>
</dbReference>
<gene>
    <name evidence="9" type="ORF">MBO_07937</name>
</gene>
<dbReference type="Gene3D" id="1.25.40.10">
    <property type="entry name" value="Tetratricopeptide repeat domain"/>
    <property type="match status" value="1"/>
</dbReference>
<dbReference type="eggNOG" id="COG4783">
    <property type="taxonomic scope" value="Bacteria"/>
</dbReference>
<evidence type="ECO:0000313" key="9">
    <source>
        <dbReference type="EMBL" id="KDN24641.1"/>
    </source>
</evidence>
<evidence type="ECO:0000256" key="5">
    <source>
        <dbReference type="ARBA" id="ARBA00022833"/>
    </source>
</evidence>
<dbReference type="InterPro" id="IPR051156">
    <property type="entry name" value="Mito/Outer_Membr_Metalloprot"/>
</dbReference>
<evidence type="ECO:0000256" key="2">
    <source>
        <dbReference type="ARBA" id="ARBA00022670"/>
    </source>
</evidence>
<reference evidence="9 10" key="1">
    <citation type="journal article" date="2014" name="Genome Announc.">
        <title>Draft Genome Sequence of Moraxella bovoculi Strain 237T (ATCC BAA-1259T) Isolated from a Calf with Infectious Bovine Keratoconjunctivitis.</title>
        <authorList>
            <person name="Calcutt M.J."/>
            <person name="Foecking M.F."/>
            <person name="Martin N.T."/>
            <person name="Mhlanga-Mutangadura T."/>
            <person name="Reilly T.J."/>
        </authorList>
    </citation>
    <scope>NUCLEOTIDE SEQUENCE [LARGE SCALE GENOMIC DNA]</scope>
    <source>
        <strain evidence="9 10">237</strain>
    </source>
</reference>
<evidence type="ECO:0000256" key="4">
    <source>
        <dbReference type="ARBA" id="ARBA00022801"/>
    </source>
</evidence>
<evidence type="ECO:0000259" key="8">
    <source>
        <dbReference type="Pfam" id="PF01435"/>
    </source>
</evidence>
<evidence type="ECO:0000313" key="10">
    <source>
        <dbReference type="Proteomes" id="UP000035860"/>
    </source>
</evidence>
<feature type="domain" description="Peptidase M48" evidence="8">
    <location>
        <begin position="94"/>
        <end position="262"/>
    </location>
</feature>
<dbReference type="Pfam" id="PF01435">
    <property type="entry name" value="Peptidase_M48"/>
    <property type="match status" value="1"/>
</dbReference>
<keyword evidence="6" id="KW-0482">Metalloprotease</keyword>
<dbReference type="GO" id="GO:0004222">
    <property type="term" value="F:metalloendopeptidase activity"/>
    <property type="evidence" value="ECO:0007669"/>
    <property type="project" value="InterPro"/>
</dbReference>
<dbReference type="EMBL" id="AOMT01000028">
    <property type="protein sequence ID" value="KDN24641.1"/>
    <property type="molecule type" value="Genomic_DNA"/>
</dbReference>
<keyword evidence="5" id="KW-0862">Zinc</keyword>
<keyword evidence="10" id="KW-1185">Reference proteome</keyword>
<dbReference type="PANTHER" id="PTHR22726:SF1">
    <property type="entry name" value="METALLOENDOPEPTIDASE OMA1, MITOCHONDRIAL"/>
    <property type="match status" value="1"/>
</dbReference>
<evidence type="ECO:0000256" key="7">
    <source>
        <dbReference type="SAM" id="SignalP"/>
    </source>
</evidence>
<comment type="cofactor">
    <cofactor evidence="1">
        <name>Zn(2+)</name>
        <dbReference type="ChEBI" id="CHEBI:29105"/>
    </cofactor>
</comment>
<keyword evidence="4" id="KW-0378">Hydrolase</keyword>
<dbReference type="Proteomes" id="UP000035860">
    <property type="component" value="Unassembled WGS sequence"/>
</dbReference>
<dbReference type="GO" id="GO:0046872">
    <property type="term" value="F:metal ion binding"/>
    <property type="evidence" value="ECO:0007669"/>
    <property type="project" value="UniProtKB-KW"/>
</dbReference>
<name>A0A066UB62_9GAMM</name>
<keyword evidence="7" id="KW-0732">Signal</keyword>
<dbReference type="AlphaFoldDB" id="A0A066UB62"/>
<dbReference type="Pfam" id="PF14559">
    <property type="entry name" value="TPR_19"/>
    <property type="match status" value="1"/>
</dbReference>
<feature type="signal peptide" evidence="7">
    <location>
        <begin position="1"/>
        <end position="19"/>
    </location>
</feature>
<protein>
    <submittedName>
        <fullName evidence="9">Peptidase M48, Ste24p</fullName>
    </submittedName>
</protein>
<dbReference type="Gene3D" id="3.30.2010.10">
    <property type="entry name" value="Metalloproteases ('zincins'), catalytic domain"/>
    <property type="match status" value="1"/>
</dbReference>
<evidence type="ECO:0000256" key="6">
    <source>
        <dbReference type="ARBA" id="ARBA00023049"/>
    </source>
</evidence>
<evidence type="ECO:0000256" key="1">
    <source>
        <dbReference type="ARBA" id="ARBA00001947"/>
    </source>
</evidence>
<dbReference type="GO" id="GO:0051603">
    <property type="term" value="P:proteolysis involved in protein catabolic process"/>
    <property type="evidence" value="ECO:0007669"/>
    <property type="project" value="TreeGrafter"/>
</dbReference>
<dbReference type="SUPFAM" id="SSF48452">
    <property type="entry name" value="TPR-like"/>
    <property type="match status" value="1"/>
</dbReference>
<keyword evidence="3" id="KW-0479">Metal-binding</keyword>